<organism evidence="1 2">
    <name type="scientific">Xylaria curta</name>
    <dbReference type="NCBI Taxonomy" id="42375"/>
    <lineage>
        <taxon>Eukaryota</taxon>
        <taxon>Fungi</taxon>
        <taxon>Dikarya</taxon>
        <taxon>Ascomycota</taxon>
        <taxon>Pezizomycotina</taxon>
        <taxon>Sordariomycetes</taxon>
        <taxon>Xylariomycetidae</taxon>
        <taxon>Xylariales</taxon>
        <taxon>Xylariaceae</taxon>
        <taxon>Xylaria</taxon>
    </lineage>
</organism>
<evidence type="ECO:0000313" key="1">
    <source>
        <dbReference type="EMBL" id="KAJ2995864.1"/>
    </source>
</evidence>
<dbReference type="Proteomes" id="UP001143856">
    <property type="component" value="Unassembled WGS sequence"/>
</dbReference>
<gene>
    <name evidence="1" type="ORF">NUW58_g1151</name>
</gene>
<proteinExistence type="predicted"/>
<dbReference type="EMBL" id="JAPDGR010000118">
    <property type="protein sequence ID" value="KAJ2995864.1"/>
    <property type="molecule type" value="Genomic_DNA"/>
</dbReference>
<comment type="caution">
    <text evidence="1">The sequence shown here is derived from an EMBL/GenBank/DDBJ whole genome shotgun (WGS) entry which is preliminary data.</text>
</comment>
<accession>A0ACC1PP26</accession>
<evidence type="ECO:0000313" key="2">
    <source>
        <dbReference type="Proteomes" id="UP001143856"/>
    </source>
</evidence>
<reference evidence="1" key="1">
    <citation type="submission" date="2022-10" db="EMBL/GenBank/DDBJ databases">
        <title>Genome Sequence of Xylaria curta.</title>
        <authorList>
            <person name="Buettner E."/>
        </authorList>
    </citation>
    <scope>NUCLEOTIDE SEQUENCE</scope>
    <source>
        <strain evidence="1">Babe10</strain>
    </source>
</reference>
<sequence length="391" mass="44743">MGSSDTPKTTTNRYQGETAESGPLSKPEAAPHKSKDSLLLNMKEEEMPAEGFIRSIYDYDNLTAQYFKINEEIKEIVERLFQPTPWDDIKPNDQVKLNRWTPHARLLIESKLGHSLIFHAWVWHILDEGVFSADPKTKWQDYGDGFEAVKLFSQFLDIVQNSEHANDDNDRTSPSEAKENRWHTPEYNKWRAVSAEIALEQTGMITVSPDYVAKFIDDNLGYLMTKPFTQTKKESPQFRIGALVSGLDANMLTCQYKARLVWTDPVKQNEQNAWYGFPFTNKVDLEQERVPGAYDNNTKYQECRMTSPAPRVATGQDTEALQTISEGKPVQLVICPGIVTRGQEREKNGRPFPTDFHLIFWRQFMNVVVPDTFDPPLEPATFRNGTFVPAP</sequence>
<keyword evidence="2" id="KW-1185">Reference proteome</keyword>
<name>A0ACC1PP26_9PEZI</name>
<protein>
    <submittedName>
        <fullName evidence="1">Uncharacterized protein</fullName>
    </submittedName>
</protein>